<keyword evidence="1" id="KW-0245">EGF-like domain</keyword>
<dbReference type="PROSITE" id="PS01186">
    <property type="entry name" value="EGF_2"/>
    <property type="match status" value="1"/>
</dbReference>
<dbReference type="InterPro" id="IPR001881">
    <property type="entry name" value="EGF-like_Ca-bd_dom"/>
</dbReference>
<keyword evidence="7" id="KW-1185">Reference proteome</keyword>
<name>A0A8K0PCT4_LADFU</name>
<dbReference type="EMBL" id="KZ311107">
    <property type="protein sequence ID" value="KAG8240078.1"/>
    <property type="molecule type" value="Genomic_DNA"/>
</dbReference>
<keyword evidence="4" id="KW-0732">Signal</keyword>
<evidence type="ECO:0000313" key="6">
    <source>
        <dbReference type="EMBL" id="KAG8240078.1"/>
    </source>
</evidence>
<accession>A0A8K0PCT4</accession>
<protein>
    <recommendedName>
        <fullName evidence="5">EGF-like domain-containing protein</fullName>
    </recommendedName>
</protein>
<evidence type="ECO:0000259" key="5">
    <source>
        <dbReference type="PROSITE" id="PS01186"/>
    </source>
</evidence>
<evidence type="ECO:0000256" key="1">
    <source>
        <dbReference type="ARBA" id="ARBA00022536"/>
    </source>
</evidence>
<reference evidence="6" key="2">
    <citation type="submission" date="2017-10" db="EMBL/GenBank/DDBJ databases">
        <title>Ladona fulva Genome sequencing and assembly.</title>
        <authorList>
            <person name="Murali S."/>
            <person name="Richards S."/>
            <person name="Bandaranaike D."/>
            <person name="Bellair M."/>
            <person name="Blankenburg K."/>
            <person name="Chao H."/>
            <person name="Dinh H."/>
            <person name="Doddapaneni H."/>
            <person name="Dugan-Rocha S."/>
            <person name="Elkadiri S."/>
            <person name="Gnanaolivu R."/>
            <person name="Hernandez B."/>
            <person name="Skinner E."/>
            <person name="Javaid M."/>
            <person name="Lee S."/>
            <person name="Li M."/>
            <person name="Ming W."/>
            <person name="Munidasa M."/>
            <person name="Muniz J."/>
            <person name="Nguyen L."/>
            <person name="Hughes D."/>
            <person name="Osuji N."/>
            <person name="Pu L.-L."/>
            <person name="Puazo M."/>
            <person name="Qu C."/>
            <person name="Quiroz J."/>
            <person name="Raj R."/>
            <person name="Weissenberger G."/>
            <person name="Xin Y."/>
            <person name="Zou X."/>
            <person name="Han Y."/>
            <person name="Worley K."/>
            <person name="Muzny D."/>
            <person name="Gibbs R."/>
        </authorList>
    </citation>
    <scope>NUCLEOTIDE SEQUENCE</scope>
    <source>
        <strain evidence="6">Sampled in the wild</strain>
    </source>
</reference>
<evidence type="ECO:0000256" key="2">
    <source>
        <dbReference type="ARBA" id="ARBA00022737"/>
    </source>
</evidence>
<dbReference type="SMART" id="SM00179">
    <property type="entry name" value="EGF_CA"/>
    <property type="match status" value="1"/>
</dbReference>
<dbReference type="PANTHER" id="PTHR24034:SF111">
    <property type="entry name" value="FIBULIN-2-LIKE ISOFORM X1"/>
    <property type="match status" value="1"/>
</dbReference>
<reference evidence="6" key="1">
    <citation type="submission" date="2013-04" db="EMBL/GenBank/DDBJ databases">
        <authorList>
            <person name="Qu J."/>
            <person name="Murali S.C."/>
            <person name="Bandaranaike D."/>
            <person name="Bellair M."/>
            <person name="Blankenburg K."/>
            <person name="Chao H."/>
            <person name="Dinh H."/>
            <person name="Doddapaneni H."/>
            <person name="Downs B."/>
            <person name="Dugan-Rocha S."/>
            <person name="Elkadiri S."/>
            <person name="Gnanaolivu R.D."/>
            <person name="Hernandez B."/>
            <person name="Javaid M."/>
            <person name="Jayaseelan J.C."/>
            <person name="Lee S."/>
            <person name="Li M."/>
            <person name="Ming W."/>
            <person name="Munidasa M."/>
            <person name="Muniz J."/>
            <person name="Nguyen L."/>
            <person name="Ongeri F."/>
            <person name="Osuji N."/>
            <person name="Pu L.-L."/>
            <person name="Puazo M."/>
            <person name="Qu C."/>
            <person name="Quiroz J."/>
            <person name="Raj R."/>
            <person name="Weissenberger G."/>
            <person name="Xin Y."/>
            <person name="Zou X."/>
            <person name="Han Y."/>
            <person name="Richards S."/>
            <person name="Worley K."/>
            <person name="Muzny D."/>
            <person name="Gibbs R."/>
        </authorList>
    </citation>
    <scope>NUCLEOTIDE SEQUENCE</scope>
    <source>
        <strain evidence="6">Sampled in the wild</strain>
    </source>
</reference>
<feature type="chain" id="PRO_5035425921" description="EGF-like domain-containing protein" evidence="4">
    <location>
        <begin position="21"/>
        <end position="98"/>
    </location>
</feature>
<dbReference type="Gene3D" id="2.10.25.10">
    <property type="entry name" value="Laminin"/>
    <property type="match status" value="2"/>
</dbReference>
<dbReference type="SMART" id="SM00181">
    <property type="entry name" value="EGF"/>
    <property type="match status" value="2"/>
</dbReference>
<dbReference type="FunFam" id="2.10.25.10:FF:000010">
    <property type="entry name" value="Pro-epidermal growth factor"/>
    <property type="match status" value="1"/>
</dbReference>
<keyword evidence="2" id="KW-0677">Repeat</keyword>
<comment type="caution">
    <text evidence="6">The sequence shown here is derived from an EMBL/GenBank/DDBJ whole genome shotgun (WGS) entry which is preliminary data.</text>
</comment>
<feature type="signal peptide" evidence="4">
    <location>
        <begin position="1"/>
        <end position="20"/>
    </location>
</feature>
<proteinExistence type="predicted"/>
<dbReference type="Pfam" id="PF14670">
    <property type="entry name" value="FXa_inhibition"/>
    <property type="match status" value="1"/>
</dbReference>
<dbReference type="Proteomes" id="UP000792457">
    <property type="component" value="Unassembled WGS sequence"/>
</dbReference>
<organism evidence="6 7">
    <name type="scientific">Ladona fulva</name>
    <name type="common">Scarce chaser dragonfly</name>
    <name type="synonym">Libellula fulva</name>
    <dbReference type="NCBI Taxonomy" id="123851"/>
    <lineage>
        <taxon>Eukaryota</taxon>
        <taxon>Metazoa</taxon>
        <taxon>Ecdysozoa</taxon>
        <taxon>Arthropoda</taxon>
        <taxon>Hexapoda</taxon>
        <taxon>Insecta</taxon>
        <taxon>Pterygota</taxon>
        <taxon>Palaeoptera</taxon>
        <taxon>Odonata</taxon>
        <taxon>Epiprocta</taxon>
        <taxon>Anisoptera</taxon>
        <taxon>Libelluloidea</taxon>
        <taxon>Libellulidae</taxon>
        <taxon>Ladona</taxon>
    </lineage>
</organism>
<dbReference type="OrthoDB" id="10022113at2759"/>
<feature type="domain" description="EGF-like" evidence="5">
    <location>
        <begin position="39"/>
        <end position="54"/>
    </location>
</feature>
<keyword evidence="3" id="KW-1015">Disulfide bond</keyword>
<evidence type="ECO:0000256" key="4">
    <source>
        <dbReference type="SAM" id="SignalP"/>
    </source>
</evidence>
<dbReference type="InterPro" id="IPR050751">
    <property type="entry name" value="ECM_structural_protein"/>
</dbReference>
<feature type="non-terminal residue" evidence="6">
    <location>
        <position position="98"/>
    </location>
</feature>
<dbReference type="SUPFAM" id="SSF57196">
    <property type="entry name" value="EGF/Laminin"/>
    <property type="match status" value="2"/>
</dbReference>
<gene>
    <name evidence="6" type="ORF">J437_LFUL008111</name>
</gene>
<dbReference type="InterPro" id="IPR000742">
    <property type="entry name" value="EGF"/>
</dbReference>
<sequence length="98" mass="10772">MVKIICFLCLLLVSVNLCESFPGQLCAHSCIPTPGSYRCECREGFSLMSDGRSCQQDIFQDRCKTNNPCAHKCYDTGTAIECSCNPGYQLGIDETSCV</sequence>
<dbReference type="PANTHER" id="PTHR24034">
    <property type="entry name" value="EGF-LIKE DOMAIN-CONTAINING PROTEIN"/>
    <property type="match status" value="1"/>
</dbReference>
<dbReference type="AlphaFoldDB" id="A0A8K0PCT4"/>
<evidence type="ECO:0000256" key="3">
    <source>
        <dbReference type="ARBA" id="ARBA00023157"/>
    </source>
</evidence>
<dbReference type="GO" id="GO:0005509">
    <property type="term" value="F:calcium ion binding"/>
    <property type="evidence" value="ECO:0007669"/>
    <property type="project" value="InterPro"/>
</dbReference>
<evidence type="ECO:0000313" key="7">
    <source>
        <dbReference type="Proteomes" id="UP000792457"/>
    </source>
</evidence>